<organism evidence="2 3">
    <name type="scientific">Abeliophyllum distichum</name>
    <dbReference type="NCBI Taxonomy" id="126358"/>
    <lineage>
        <taxon>Eukaryota</taxon>
        <taxon>Viridiplantae</taxon>
        <taxon>Streptophyta</taxon>
        <taxon>Embryophyta</taxon>
        <taxon>Tracheophyta</taxon>
        <taxon>Spermatophyta</taxon>
        <taxon>Magnoliopsida</taxon>
        <taxon>eudicotyledons</taxon>
        <taxon>Gunneridae</taxon>
        <taxon>Pentapetalae</taxon>
        <taxon>asterids</taxon>
        <taxon>lamiids</taxon>
        <taxon>Lamiales</taxon>
        <taxon>Oleaceae</taxon>
        <taxon>Forsythieae</taxon>
        <taxon>Abeliophyllum</taxon>
    </lineage>
</organism>
<keyword evidence="3" id="KW-1185">Reference proteome</keyword>
<proteinExistence type="predicted"/>
<name>A0ABD1PSB3_9LAMI</name>
<gene>
    <name evidence="2" type="ORF">Adt_42089</name>
</gene>
<dbReference type="EMBL" id="JBFOLK010000013">
    <property type="protein sequence ID" value="KAL2466238.1"/>
    <property type="molecule type" value="Genomic_DNA"/>
</dbReference>
<dbReference type="Gene3D" id="3.30.830.10">
    <property type="entry name" value="Metalloenzyme, LuxS/M16 peptidase-like"/>
    <property type="match status" value="1"/>
</dbReference>
<dbReference type="GO" id="GO:0046872">
    <property type="term" value="F:metal ion binding"/>
    <property type="evidence" value="ECO:0007669"/>
    <property type="project" value="UniProtKB-KW"/>
</dbReference>
<dbReference type="AlphaFoldDB" id="A0ABD1PSB3"/>
<reference evidence="3" key="1">
    <citation type="submission" date="2024-07" db="EMBL/GenBank/DDBJ databases">
        <title>Two chromosome-level genome assemblies of Korean endemic species Abeliophyllum distichum and Forsythia ovata (Oleaceae).</title>
        <authorList>
            <person name="Jang H."/>
        </authorList>
    </citation>
    <scope>NUCLEOTIDE SEQUENCE [LARGE SCALE GENOMIC DNA]</scope>
</reference>
<protein>
    <submittedName>
        <fullName evidence="2">Zinc-metallopeptidase</fullName>
    </submittedName>
</protein>
<evidence type="ECO:0000313" key="2">
    <source>
        <dbReference type="EMBL" id="KAL2466238.1"/>
    </source>
</evidence>
<evidence type="ECO:0000256" key="1">
    <source>
        <dbReference type="ARBA" id="ARBA00022723"/>
    </source>
</evidence>
<keyword evidence="1" id="KW-0479">Metal-binding</keyword>
<comment type="caution">
    <text evidence="2">The sequence shown here is derived from an EMBL/GenBank/DDBJ whole genome shotgun (WGS) entry which is preliminary data.</text>
</comment>
<dbReference type="PANTHER" id="PTHR43690:SF18">
    <property type="entry name" value="INSULIN-DEGRADING ENZYME-RELATED"/>
    <property type="match status" value="1"/>
</dbReference>
<sequence>MSNQMKQSILKIPFSRVLHPISQALFASQHSTKGVVNLGRGINYFYSAEGINPSDENSALIHYIQVHHDDFKLNVKLQLFALIAFHQLRSVEQLGMVLGPWCADYHPIQCKGPGQLDLRVVFSQDRSRAT</sequence>
<accession>A0ABD1PSB3</accession>
<dbReference type="InterPro" id="IPR050626">
    <property type="entry name" value="Peptidase_M16"/>
</dbReference>
<dbReference type="PANTHER" id="PTHR43690">
    <property type="entry name" value="NARDILYSIN"/>
    <property type="match status" value="1"/>
</dbReference>
<evidence type="ECO:0000313" key="3">
    <source>
        <dbReference type="Proteomes" id="UP001604336"/>
    </source>
</evidence>
<dbReference type="Proteomes" id="UP001604336">
    <property type="component" value="Unassembled WGS sequence"/>
</dbReference>